<sequence length="288" mass="31223">MDKPSQAGGGRIPKAPLDLRTPNVPRIYDYFLGGKDNYAADREIMEEVRRHVPDAPLLARENRAFLCRAVRHLAAAGIRQFIDIGSGMPVEGLENLHEIAQDAAPDARVAYVDIDPVVLSHGRALLGKAPGVAVLQGDVRRPEDILAAPELHGVIDFDEPVAVIMLLLLHFVRDEEDPPGILARLRAALAPGSHLVITHSTSEFDTDGRVQKAADVYEKAGAPLTLRGRAEIMRLFDGFDLLDPGLTTVSLWHPEPATPSPPRPGPGWTVPPGAERQWIYAGVGRKAG</sequence>
<dbReference type="AlphaFoldDB" id="A0A6G4TTW7"/>
<dbReference type="CDD" id="cd02440">
    <property type="entry name" value="AdoMet_MTases"/>
    <property type="match status" value="1"/>
</dbReference>
<proteinExistence type="predicted"/>
<accession>A0A6G4TTW7</accession>
<evidence type="ECO:0000313" key="2">
    <source>
        <dbReference type="Proteomes" id="UP000481583"/>
    </source>
</evidence>
<dbReference type="PIRSF" id="PIRSF017393">
    <property type="entry name" value="MTase_SAV2177"/>
    <property type="match status" value="1"/>
</dbReference>
<dbReference type="SUPFAM" id="SSF53335">
    <property type="entry name" value="S-adenosyl-L-methionine-dependent methyltransferases"/>
    <property type="match status" value="1"/>
</dbReference>
<name>A0A6G4TTW7_9ACTN</name>
<dbReference type="GO" id="GO:0032259">
    <property type="term" value="P:methylation"/>
    <property type="evidence" value="ECO:0007669"/>
    <property type="project" value="UniProtKB-KW"/>
</dbReference>
<dbReference type="InterPro" id="IPR029063">
    <property type="entry name" value="SAM-dependent_MTases_sf"/>
</dbReference>
<comment type="caution">
    <text evidence="1">The sequence shown here is derived from an EMBL/GenBank/DDBJ whole genome shotgun (WGS) entry which is preliminary data.</text>
</comment>
<dbReference type="EMBL" id="JAAKZV010000012">
    <property type="protein sequence ID" value="NGN63314.1"/>
    <property type="molecule type" value="Genomic_DNA"/>
</dbReference>
<gene>
    <name evidence="1" type="ORF">G5C51_05255</name>
</gene>
<keyword evidence="2" id="KW-1185">Reference proteome</keyword>
<dbReference type="Gene3D" id="3.40.50.150">
    <property type="entry name" value="Vaccinia Virus protein VP39"/>
    <property type="match status" value="1"/>
</dbReference>
<organism evidence="1 2">
    <name type="scientific">Streptomyces coryli</name>
    <dbReference type="NCBI Taxonomy" id="1128680"/>
    <lineage>
        <taxon>Bacteria</taxon>
        <taxon>Bacillati</taxon>
        <taxon>Actinomycetota</taxon>
        <taxon>Actinomycetes</taxon>
        <taxon>Kitasatosporales</taxon>
        <taxon>Streptomycetaceae</taxon>
        <taxon>Streptomyces</taxon>
    </lineage>
</organism>
<dbReference type="InterPro" id="IPR006764">
    <property type="entry name" value="SAM_dep_MeTrfase_SAV2177_type"/>
</dbReference>
<dbReference type="Pfam" id="PF04672">
    <property type="entry name" value="Methyltransf_19"/>
    <property type="match status" value="1"/>
</dbReference>
<reference evidence="1 2" key="1">
    <citation type="submission" date="2020-02" db="EMBL/GenBank/DDBJ databases">
        <title>Whole-genome analyses of novel actinobacteria.</title>
        <authorList>
            <person name="Sahin N."/>
        </authorList>
    </citation>
    <scope>NUCLEOTIDE SEQUENCE [LARGE SCALE GENOMIC DNA]</scope>
    <source>
        <strain evidence="1 2">A7024</strain>
    </source>
</reference>
<protein>
    <submittedName>
        <fullName evidence="1">SAM-dependent methyltransferase</fullName>
    </submittedName>
</protein>
<evidence type="ECO:0000313" key="1">
    <source>
        <dbReference type="EMBL" id="NGN63314.1"/>
    </source>
</evidence>
<dbReference type="GO" id="GO:0008168">
    <property type="term" value="F:methyltransferase activity"/>
    <property type="evidence" value="ECO:0007669"/>
    <property type="project" value="UniProtKB-KW"/>
</dbReference>
<keyword evidence="1" id="KW-0808">Transferase</keyword>
<keyword evidence="1" id="KW-0489">Methyltransferase</keyword>
<dbReference type="Proteomes" id="UP000481583">
    <property type="component" value="Unassembled WGS sequence"/>
</dbReference>
<dbReference type="RefSeq" id="WP_165232425.1">
    <property type="nucleotide sequence ID" value="NZ_JAAKZV010000012.1"/>
</dbReference>